<comment type="subcellular location">
    <subcellularLocation>
        <location evidence="1 5">Cytoplasm</location>
    </subcellularLocation>
</comment>
<evidence type="ECO:0000259" key="7">
    <source>
        <dbReference type="Pfam" id="PF21981"/>
    </source>
</evidence>
<feature type="domain" description="RecX first three-helical" evidence="8">
    <location>
        <begin position="18"/>
        <end position="52"/>
    </location>
</feature>
<dbReference type="InterPro" id="IPR003783">
    <property type="entry name" value="Regulatory_RecX"/>
</dbReference>
<comment type="function">
    <text evidence="5">Modulates RecA activity.</text>
</comment>
<name>A0A432XIY9_9GAMM</name>
<keyword evidence="4 5" id="KW-0963">Cytoplasm</keyword>
<dbReference type="InterPro" id="IPR053925">
    <property type="entry name" value="RecX_HTH_3rd"/>
</dbReference>
<evidence type="ECO:0000256" key="3">
    <source>
        <dbReference type="ARBA" id="ARBA00018111"/>
    </source>
</evidence>
<dbReference type="PANTHER" id="PTHR33602:SF1">
    <property type="entry name" value="REGULATORY PROTEIN RECX FAMILY PROTEIN"/>
    <property type="match status" value="1"/>
</dbReference>
<dbReference type="GO" id="GO:0006282">
    <property type="term" value="P:regulation of DNA repair"/>
    <property type="evidence" value="ECO:0007669"/>
    <property type="project" value="UniProtKB-UniRule"/>
</dbReference>
<dbReference type="Pfam" id="PF21982">
    <property type="entry name" value="RecX_HTH1"/>
    <property type="match status" value="1"/>
</dbReference>
<evidence type="ECO:0000256" key="4">
    <source>
        <dbReference type="ARBA" id="ARBA00022490"/>
    </source>
</evidence>
<dbReference type="InterPro" id="IPR053926">
    <property type="entry name" value="RecX_HTH_1st"/>
</dbReference>
<evidence type="ECO:0000313" key="10">
    <source>
        <dbReference type="Proteomes" id="UP000286678"/>
    </source>
</evidence>
<dbReference type="Pfam" id="PF02631">
    <property type="entry name" value="RecX_HTH2"/>
    <property type="match status" value="1"/>
</dbReference>
<dbReference type="EMBL" id="PIPT01000003">
    <property type="protein sequence ID" value="RUO48719.1"/>
    <property type="molecule type" value="Genomic_DNA"/>
</dbReference>
<comment type="caution">
    <text evidence="9">The sequence shown here is derived from an EMBL/GenBank/DDBJ whole genome shotgun (WGS) entry which is preliminary data.</text>
</comment>
<gene>
    <name evidence="5" type="primary">recX</name>
    <name evidence="9" type="ORF">CWE21_04970</name>
</gene>
<feature type="domain" description="RecX second three-helical" evidence="6">
    <location>
        <begin position="60"/>
        <end position="99"/>
    </location>
</feature>
<proteinExistence type="inferred from homology"/>
<dbReference type="HAMAP" id="MF_01114">
    <property type="entry name" value="RecX"/>
    <property type="match status" value="1"/>
</dbReference>
<keyword evidence="10" id="KW-1185">Reference proteome</keyword>
<dbReference type="GO" id="GO:0005737">
    <property type="term" value="C:cytoplasm"/>
    <property type="evidence" value="ECO:0007669"/>
    <property type="project" value="UniProtKB-SubCell"/>
</dbReference>
<dbReference type="AlphaFoldDB" id="A0A432XIY9"/>
<dbReference type="Pfam" id="PF21981">
    <property type="entry name" value="RecX_HTH3"/>
    <property type="match status" value="1"/>
</dbReference>
<dbReference type="PANTHER" id="PTHR33602">
    <property type="entry name" value="REGULATORY PROTEIN RECX FAMILY PROTEIN"/>
    <property type="match status" value="1"/>
</dbReference>
<evidence type="ECO:0000256" key="1">
    <source>
        <dbReference type="ARBA" id="ARBA00004496"/>
    </source>
</evidence>
<organism evidence="9 10">
    <name type="scientific">Pseudidiomarina aquimaris</name>
    <dbReference type="NCBI Taxonomy" id="641841"/>
    <lineage>
        <taxon>Bacteria</taxon>
        <taxon>Pseudomonadati</taxon>
        <taxon>Pseudomonadota</taxon>
        <taxon>Gammaproteobacteria</taxon>
        <taxon>Alteromonadales</taxon>
        <taxon>Idiomarinaceae</taxon>
        <taxon>Pseudidiomarina</taxon>
    </lineage>
</organism>
<evidence type="ECO:0000259" key="6">
    <source>
        <dbReference type="Pfam" id="PF02631"/>
    </source>
</evidence>
<reference evidence="10" key="1">
    <citation type="journal article" date="2018" name="Front. Microbiol.">
        <title>Genome-Based Analysis Reveals the Taxonomy and Diversity of the Family Idiomarinaceae.</title>
        <authorList>
            <person name="Liu Y."/>
            <person name="Lai Q."/>
            <person name="Shao Z."/>
        </authorList>
    </citation>
    <scope>NUCLEOTIDE SEQUENCE [LARGE SCALE GENOMIC DNA]</scope>
    <source>
        <strain evidence="10">SW15</strain>
    </source>
</reference>
<evidence type="ECO:0000256" key="5">
    <source>
        <dbReference type="HAMAP-Rule" id="MF_01114"/>
    </source>
</evidence>
<dbReference type="Gene3D" id="1.10.10.10">
    <property type="entry name" value="Winged helix-like DNA-binding domain superfamily/Winged helix DNA-binding domain"/>
    <property type="match status" value="3"/>
</dbReference>
<evidence type="ECO:0000313" key="9">
    <source>
        <dbReference type="EMBL" id="RUO48719.1"/>
    </source>
</evidence>
<evidence type="ECO:0000259" key="8">
    <source>
        <dbReference type="Pfam" id="PF21982"/>
    </source>
</evidence>
<sequence>MVNEMSEAEEQLQADEVVVRLLGRREHSAFELKQKLRQREFSDKVIRQALAKAQEQGWQSDQRYTEIWLRQALLGGNGWLKIKAKAASKGIDEDLLQTAVTAASPDWVELCYERLCKKLGEHPPQSAKERDKVMRHLLNRGFRFDEIKRALAMHADAFAD</sequence>
<comment type="similarity">
    <text evidence="2 5">Belongs to the RecX family.</text>
</comment>
<protein>
    <recommendedName>
        <fullName evidence="3 5">Regulatory protein RecX</fullName>
    </recommendedName>
</protein>
<dbReference type="Proteomes" id="UP000286678">
    <property type="component" value="Unassembled WGS sequence"/>
</dbReference>
<accession>A0A432XIY9</accession>
<evidence type="ECO:0000256" key="2">
    <source>
        <dbReference type="ARBA" id="ARBA00009695"/>
    </source>
</evidence>
<dbReference type="InterPro" id="IPR036388">
    <property type="entry name" value="WH-like_DNA-bd_sf"/>
</dbReference>
<dbReference type="InterPro" id="IPR053924">
    <property type="entry name" value="RecX_HTH_2nd"/>
</dbReference>
<feature type="domain" description="RecX third three-helical" evidence="7">
    <location>
        <begin position="108"/>
        <end position="151"/>
    </location>
</feature>